<dbReference type="Proteomes" id="UP000191931">
    <property type="component" value="Unassembled WGS sequence"/>
</dbReference>
<dbReference type="OrthoDB" id="9808808at2"/>
<evidence type="ECO:0000313" key="3">
    <source>
        <dbReference type="Proteomes" id="UP000191931"/>
    </source>
</evidence>
<protein>
    <submittedName>
        <fullName evidence="2">Prevent-host-death family protein</fullName>
    </submittedName>
</protein>
<dbReference type="EMBL" id="FWEV01000013">
    <property type="protein sequence ID" value="SLM27722.1"/>
    <property type="molecule type" value="Genomic_DNA"/>
</dbReference>
<evidence type="ECO:0000256" key="1">
    <source>
        <dbReference type="ARBA" id="ARBA00009981"/>
    </source>
</evidence>
<dbReference type="InterPro" id="IPR036165">
    <property type="entry name" value="YefM-like_sf"/>
</dbReference>
<name>A0A1W1H5J3_9BACT</name>
<dbReference type="AlphaFoldDB" id="A0A1W1H5J3"/>
<reference evidence="2 3" key="1">
    <citation type="submission" date="2017-03" db="EMBL/GenBank/DDBJ databases">
        <authorList>
            <person name="Afonso C.L."/>
            <person name="Miller P.J."/>
            <person name="Scott M.A."/>
            <person name="Spackman E."/>
            <person name="Goraichik I."/>
            <person name="Dimitrov K.M."/>
            <person name="Suarez D.L."/>
            <person name="Swayne D.E."/>
        </authorList>
    </citation>
    <scope>NUCLEOTIDE SEQUENCE [LARGE SCALE GENOMIC DNA]</scope>
    <source>
        <strain evidence="2">PRJEB14757</strain>
    </source>
</reference>
<dbReference type="SUPFAM" id="SSF143120">
    <property type="entry name" value="YefM-like"/>
    <property type="match status" value="1"/>
</dbReference>
<accession>A0A1W1H5J3</accession>
<proteinExistence type="inferred from homology"/>
<dbReference type="STRING" id="1246637.MTBBW1_110007"/>
<sequence length="79" mass="9098">MKIMPVNEFETQLIQVLESVKQGEEIIISHGDKKEKIAVIIPYKEYQEKNIIKLGLLAKKGSYKIMDDFKMTSEELLGI</sequence>
<evidence type="ECO:0000313" key="2">
    <source>
        <dbReference type="EMBL" id="SLM27722.1"/>
    </source>
</evidence>
<organism evidence="2 3">
    <name type="scientific">Desulfamplus magnetovallimortis</name>
    <dbReference type="NCBI Taxonomy" id="1246637"/>
    <lineage>
        <taxon>Bacteria</taxon>
        <taxon>Pseudomonadati</taxon>
        <taxon>Thermodesulfobacteriota</taxon>
        <taxon>Desulfobacteria</taxon>
        <taxon>Desulfobacterales</taxon>
        <taxon>Desulfobacteraceae</taxon>
        <taxon>Desulfamplus</taxon>
    </lineage>
</organism>
<comment type="similarity">
    <text evidence="1">Belongs to the phD/YefM antitoxin family.</text>
</comment>
<dbReference type="RefSeq" id="WP_080798747.1">
    <property type="nucleotide sequence ID" value="NZ_LT828540.1"/>
</dbReference>
<gene>
    <name evidence="2" type="ORF">MTBBW1_110007</name>
</gene>
<keyword evidence="3" id="KW-1185">Reference proteome</keyword>
<dbReference type="Gene3D" id="3.40.1620.10">
    <property type="entry name" value="YefM-like domain"/>
    <property type="match status" value="1"/>
</dbReference>